<dbReference type="PROSITE" id="PS50082">
    <property type="entry name" value="WD_REPEATS_2"/>
    <property type="match status" value="5"/>
</dbReference>
<evidence type="ECO:0000256" key="12">
    <source>
        <dbReference type="ARBA" id="ARBA00046364"/>
    </source>
</evidence>
<dbReference type="InterPro" id="IPR015943">
    <property type="entry name" value="WD40/YVTN_repeat-like_dom_sf"/>
</dbReference>
<evidence type="ECO:0000256" key="9">
    <source>
        <dbReference type="ARBA" id="ARBA00025801"/>
    </source>
</evidence>
<dbReference type="GO" id="GO:0005737">
    <property type="term" value="C:cytoplasm"/>
    <property type="evidence" value="ECO:0007669"/>
    <property type="project" value="UniProtKB-SubCell"/>
</dbReference>
<sequence length="498" mass="55757">MSIEIESADVIRLIQQYLKESNLMKTLQTLQEETGVSLNTVDSVEGFVSDINNGHWDTVLKAIQSLKLPDKKLIDLYEQSSELPGPSSVRLIHMIMMKQQEPERYIHLENLLARSYFDPREAYPDGSTKEKRRAAIAQALSGEVSVVPSSRLLALLGQSLKWQQHQGLLPPGTTIDLFRGKAAIRDQEEEKYPTQLSKQNQKSHVECARFSPDGQYLVTGSVDGFVEVWNFTTGKIRKDLKYQAQDNFMMMEEAVLCMSFSRDSEMLSTGSQDGKVKVWRLQTGQCLRRFEKAHAKGVTCLQFSRDNSQVLSASFDATIRIHGLKSGKTLKEFRGHSSFVNEVAFAPDGHSLLSASSDGTVKVWSIKSTECTNTFKSLGAGDVTVNSIHLLPKNPEHFVVCNRTNTVVIMNMQGQIVRSFSSGKREGGDFVCATLSPRGEWIYCVGEDLVLYCFSTSSGKLERTLNVHEKDVIGVAHHPHQNLLCTYSEDGVLRLWKP</sequence>
<keyword evidence="3" id="KW-0963">Cytoplasm</keyword>
<evidence type="ECO:0000256" key="5">
    <source>
        <dbReference type="ARBA" id="ARBA00022664"/>
    </source>
</evidence>
<dbReference type="InterPro" id="IPR001680">
    <property type="entry name" value="WD40_rpt"/>
</dbReference>
<name>A0A7R9ENU2_9NEOP</name>
<evidence type="ECO:0000256" key="11">
    <source>
        <dbReference type="ARBA" id="ARBA00031988"/>
    </source>
</evidence>
<dbReference type="InterPro" id="IPR054532">
    <property type="entry name" value="TPL_SMU1_LisH-like"/>
</dbReference>
<keyword evidence="4 13" id="KW-0853">WD repeat</keyword>
<keyword evidence="5" id="KW-0507">mRNA processing</keyword>
<dbReference type="PRINTS" id="PR00320">
    <property type="entry name" value="GPROTEINBRPT"/>
</dbReference>
<evidence type="ECO:0000256" key="1">
    <source>
        <dbReference type="ARBA" id="ARBA00004324"/>
    </source>
</evidence>
<dbReference type="InterPro" id="IPR006594">
    <property type="entry name" value="LisH"/>
</dbReference>
<keyword evidence="8" id="KW-0539">Nucleus</keyword>
<dbReference type="InterPro" id="IPR045184">
    <property type="entry name" value="SMU1"/>
</dbReference>
<evidence type="ECO:0000256" key="10">
    <source>
        <dbReference type="ARBA" id="ARBA00026184"/>
    </source>
</evidence>
<reference evidence="15" key="1">
    <citation type="submission" date="2020-11" db="EMBL/GenBank/DDBJ databases">
        <authorList>
            <person name="Tran Van P."/>
        </authorList>
    </citation>
    <scope>NUCLEOTIDE SEQUENCE</scope>
</reference>
<feature type="repeat" description="WD" evidence="13">
    <location>
        <begin position="248"/>
        <end position="289"/>
    </location>
</feature>
<evidence type="ECO:0000256" key="8">
    <source>
        <dbReference type="ARBA" id="ARBA00023242"/>
    </source>
</evidence>
<dbReference type="InterPro" id="IPR036322">
    <property type="entry name" value="WD40_repeat_dom_sf"/>
</dbReference>
<evidence type="ECO:0000256" key="3">
    <source>
        <dbReference type="ARBA" id="ARBA00022490"/>
    </source>
</evidence>
<keyword evidence="6" id="KW-0677">Repeat</keyword>
<dbReference type="PANTHER" id="PTHR22848">
    <property type="entry name" value="WD40 REPEAT PROTEIN"/>
    <property type="match status" value="1"/>
</dbReference>
<dbReference type="GO" id="GO:0016607">
    <property type="term" value="C:nuclear speck"/>
    <property type="evidence" value="ECO:0007669"/>
    <property type="project" value="UniProtKB-SubCell"/>
</dbReference>
<dbReference type="Pfam" id="PF17814">
    <property type="entry name" value="LisH_TPL"/>
    <property type="match status" value="1"/>
</dbReference>
<evidence type="ECO:0000256" key="2">
    <source>
        <dbReference type="ARBA" id="ARBA00004496"/>
    </source>
</evidence>
<proteinExistence type="inferred from homology"/>
<dbReference type="InterPro" id="IPR006595">
    <property type="entry name" value="CTLH_C"/>
</dbReference>
<dbReference type="Pfam" id="PF00400">
    <property type="entry name" value="WD40"/>
    <property type="match status" value="5"/>
</dbReference>
<comment type="subcellular location">
    <subcellularLocation>
        <location evidence="2">Cytoplasm</location>
    </subcellularLocation>
    <subcellularLocation>
        <location evidence="1">Nucleus speckle</location>
    </subcellularLocation>
</comment>
<comment type="subunit">
    <text evidence="12">Component of the spliceosome B complex. Interacts with IK.</text>
</comment>
<dbReference type="Gene3D" id="2.130.10.10">
    <property type="entry name" value="YVTN repeat-like/Quinoprotein amine dehydrogenase"/>
    <property type="match status" value="1"/>
</dbReference>
<gene>
    <name evidence="15" type="ORF">TBIB3V08_LOCUS1270</name>
</gene>
<dbReference type="PROSITE" id="PS50896">
    <property type="entry name" value="LISH"/>
    <property type="match status" value="1"/>
</dbReference>
<accession>A0A7R9ENU2</accession>
<dbReference type="SMART" id="SM00320">
    <property type="entry name" value="WD40"/>
    <property type="match status" value="7"/>
</dbReference>
<dbReference type="SMART" id="SM00667">
    <property type="entry name" value="LisH"/>
    <property type="match status" value="1"/>
</dbReference>
<dbReference type="SUPFAM" id="SSF50978">
    <property type="entry name" value="WD40 repeat-like"/>
    <property type="match status" value="1"/>
</dbReference>
<evidence type="ECO:0000259" key="14">
    <source>
        <dbReference type="PROSITE" id="PS50897"/>
    </source>
</evidence>
<comment type="similarity">
    <text evidence="9">Belongs to the WD repeat SMU1 family.</text>
</comment>
<feature type="repeat" description="WD" evidence="13">
    <location>
        <begin position="291"/>
        <end position="332"/>
    </location>
</feature>
<evidence type="ECO:0000313" key="15">
    <source>
        <dbReference type="EMBL" id="CAD7438684.1"/>
    </source>
</evidence>
<feature type="domain" description="CTLH" evidence="14">
    <location>
        <begin position="40"/>
        <end position="102"/>
    </location>
</feature>
<feature type="repeat" description="WD" evidence="13">
    <location>
        <begin position="465"/>
        <end position="498"/>
    </location>
</feature>
<dbReference type="FunFam" id="2.130.10.10:FF:000082">
    <property type="entry name" value="WD40 repeat-containing protein SMU1"/>
    <property type="match status" value="1"/>
</dbReference>
<dbReference type="CDD" id="cd00200">
    <property type="entry name" value="WD40"/>
    <property type="match status" value="1"/>
</dbReference>
<dbReference type="PROSITE" id="PS50897">
    <property type="entry name" value="CTLH"/>
    <property type="match status" value="1"/>
</dbReference>
<dbReference type="EMBL" id="OD564505">
    <property type="protein sequence ID" value="CAD7438684.1"/>
    <property type="molecule type" value="Genomic_DNA"/>
</dbReference>
<organism evidence="15">
    <name type="scientific">Timema bartmani</name>
    <dbReference type="NCBI Taxonomy" id="61472"/>
    <lineage>
        <taxon>Eukaryota</taxon>
        <taxon>Metazoa</taxon>
        <taxon>Ecdysozoa</taxon>
        <taxon>Arthropoda</taxon>
        <taxon>Hexapoda</taxon>
        <taxon>Insecta</taxon>
        <taxon>Pterygota</taxon>
        <taxon>Neoptera</taxon>
        <taxon>Polyneoptera</taxon>
        <taxon>Phasmatodea</taxon>
        <taxon>Timematodea</taxon>
        <taxon>Timematoidea</taxon>
        <taxon>Timematidae</taxon>
        <taxon>Timema</taxon>
    </lineage>
</organism>
<evidence type="ECO:0000256" key="7">
    <source>
        <dbReference type="ARBA" id="ARBA00023187"/>
    </source>
</evidence>
<dbReference type="PROSITE" id="PS50294">
    <property type="entry name" value="WD_REPEATS_REGION"/>
    <property type="match status" value="4"/>
</dbReference>
<dbReference type="AlphaFoldDB" id="A0A7R9ENU2"/>
<dbReference type="GO" id="GO:0000398">
    <property type="term" value="P:mRNA splicing, via spliceosome"/>
    <property type="evidence" value="ECO:0007669"/>
    <property type="project" value="InterPro"/>
</dbReference>
<keyword evidence="7" id="KW-0508">mRNA splicing</keyword>
<dbReference type="InterPro" id="IPR020472">
    <property type="entry name" value="WD40_PAC1"/>
</dbReference>
<dbReference type="InterPro" id="IPR019775">
    <property type="entry name" value="WD40_repeat_CS"/>
</dbReference>
<protein>
    <recommendedName>
        <fullName evidence="10">WD40 repeat-containing protein SMU1</fullName>
    </recommendedName>
    <alternativeName>
        <fullName evidence="11">Smu-1 suppressor of mec-8 and unc-52 protein homolog</fullName>
    </alternativeName>
</protein>
<feature type="repeat" description="WD" evidence="13">
    <location>
        <begin position="198"/>
        <end position="239"/>
    </location>
</feature>
<feature type="repeat" description="WD" evidence="13">
    <location>
        <begin position="333"/>
        <end position="374"/>
    </location>
</feature>
<dbReference type="FunFam" id="2.130.10.10:FF:000289">
    <property type="entry name" value="WD40 repeat-containing protein SMU1"/>
    <property type="match status" value="1"/>
</dbReference>
<evidence type="ECO:0000256" key="4">
    <source>
        <dbReference type="ARBA" id="ARBA00022574"/>
    </source>
</evidence>
<dbReference type="PROSITE" id="PS00678">
    <property type="entry name" value="WD_REPEATS_1"/>
    <property type="match status" value="1"/>
</dbReference>
<evidence type="ECO:0000256" key="6">
    <source>
        <dbReference type="ARBA" id="ARBA00022737"/>
    </source>
</evidence>
<evidence type="ECO:0000256" key="13">
    <source>
        <dbReference type="PROSITE-ProRule" id="PRU00221"/>
    </source>
</evidence>